<dbReference type="EMBL" id="DS547119">
    <property type="protein sequence ID" value="EDR04282.1"/>
    <property type="molecule type" value="Genomic_DNA"/>
</dbReference>
<dbReference type="RefSeq" id="XP_001886388.1">
    <property type="nucleotide sequence ID" value="XM_001886353.1"/>
</dbReference>
<dbReference type="InParanoid" id="B0DMG2"/>
<dbReference type="KEGG" id="lbc:LACBIDRAFT_304844"/>
<dbReference type="GeneID" id="6082077"/>
<dbReference type="OrthoDB" id="2927702at2759"/>
<evidence type="ECO:0000313" key="2">
    <source>
        <dbReference type="EMBL" id="EDR04282.1"/>
    </source>
</evidence>
<sequence>MVKSDGARRGSTFVFPGLARVWGKLVSAHTPGQFAISAVDFETSTARSPANLSRDSHRFLSLDHCTHHHTFKSSTNYFPANRRSAYQGHQACIAITSYLLERNFYTLISQVIRQTPTQSKISPSLISLVTAPLATFPSPSPCISPIFTHIFTIPLLPNRIPLDSLSRFITHIPFSDRYVLEQYSALITSSTTTEDKVHLVANLQTYVYCPSLLETRWPLSVNVSPFPCSPSFVEVG</sequence>
<dbReference type="KEGG" id="lbc:LACBIDRAFT_307889"/>
<dbReference type="GeneID" id="6080797"/>
<protein>
    <submittedName>
        <fullName evidence="2">Predicted protein</fullName>
    </submittedName>
</protein>
<dbReference type="HOGENOM" id="CLU_1175604_0_0_1"/>
<accession>B0DMG2</accession>
<dbReference type="EMBL" id="DS547127">
    <property type="protein sequence ID" value="EDR02965.1"/>
    <property type="molecule type" value="Genomic_DNA"/>
</dbReference>
<dbReference type="Proteomes" id="UP000001194">
    <property type="component" value="Unassembled WGS sequence"/>
</dbReference>
<name>B0DMG2_LACBS</name>
<dbReference type="RefSeq" id="XP_001885173.1">
    <property type="nucleotide sequence ID" value="XM_001885138.1"/>
</dbReference>
<reference evidence="2 3" key="1">
    <citation type="journal article" date="2008" name="Nature">
        <title>The genome of Laccaria bicolor provides insights into mycorrhizal symbiosis.</title>
        <authorList>
            <person name="Martin F."/>
            <person name="Aerts A."/>
            <person name="Ahren D."/>
            <person name="Brun A."/>
            <person name="Danchin E.G.J."/>
            <person name="Duchaussoy F."/>
            <person name="Gibon J."/>
            <person name="Kohler A."/>
            <person name="Lindquist E."/>
            <person name="Pereda V."/>
            <person name="Salamov A."/>
            <person name="Shapiro H.J."/>
            <person name="Wuyts J."/>
            <person name="Blaudez D."/>
            <person name="Buee M."/>
            <person name="Brokstein P."/>
            <person name="Canbaeck B."/>
            <person name="Cohen D."/>
            <person name="Courty P.E."/>
            <person name="Coutinho P.M."/>
            <person name="Delaruelle C."/>
            <person name="Detter J.C."/>
            <person name="Deveau A."/>
            <person name="DiFazio S."/>
            <person name="Duplessis S."/>
            <person name="Fraissinet-Tachet L."/>
            <person name="Lucic E."/>
            <person name="Frey-Klett P."/>
            <person name="Fourrey C."/>
            <person name="Feussner I."/>
            <person name="Gay G."/>
            <person name="Grimwood J."/>
            <person name="Hoegger P.J."/>
            <person name="Jain P."/>
            <person name="Kilaru S."/>
            <person name="Labbe J."/>
            <person name="Lin Y.C."/>
            <person name="Legue V."/>
            <person name="Le Tacon F."/>
            <person name="Marmeisse R."/>
            <person name="Melayah D."/>
            <person name="Montanini B."/>
            <person name="Muratet M."/>
            <person name="Nehls U."/>
            <person name="Niculita-Hirzel H."/>
            <person name="Oudot-Le Secq M.P."/>
            <person name="Peter M."/>
            <person name="Quesneville H."/>
            <person name="Rajashekar B."/>
            <person name="Reich M."/>
            <person name="Rouhier N."/>
            <person name="Schmutz J."/>
            <person name="Yin T."/>
            <person name="Chalot M."/>
            <person name="Henrissat B."/>
            <person name="Kuees U."/>
            <person name="Lucas S."/>
            <person name="Van de Peer Y."/>
            <person name="Podila G.K."/>
            <person name="Polle A."/>
            <person name="Pukkila P.J."/>
            <person name="Richardson P.M."/>
            <person name="Rouze P."/>
            <person name="Sanders I.R."/>
            <person name="Stajich J.E."/>
            <person name="Tunlid A."/>
            <person name="Tuskan G."/>
            <person name="Grigoriev I.V."/>
        </authorList>
    </citation>
    <scope>NUCLEOTIDE SEQUENCE [LARGE SCALE GENOMIC DNA]</scope>
    <source>
        <strain evidence="3">S238N-H82 / ATCC MYA-4686</strain>
    </source>
</reference>
<organism evidence="3">
    <name type="scientific">Laccaria bicolor (strain S238N-H82 / ATCC MYA-4686)</name>
    <name type="common">Bicoloured deceiver</name>
    <name type="synonym">Laccaria laccata var. bicolor</name>
    <dbReference type="NCBI Taxonomy" id="486041"/>
    <lineage>
        <taxon>Eukaryota</taxon>
        <taxon>Fungi</taxon>
        <taxon>Dikarya</taxon>
        <taxon>Basidiomycota</taxon>
        <taxon>Agaricomycotina</taxon>
        <taxon>Agaricomycetes</taxon>
        <taxon>Agaricomycetidae</taxon>
        <taxon>Agaricales</taxon>
        <taxon>Agaricineae</taxon>
        <taxon>Hydnangiaceae</taxon>
        <taxon>Laccaria</taxon>
    </lineage>
</organism>
<evidence type="ECO:0000313" key="3">
    <source>
        <dbReference type="Proteomes" id="UP000001194"/>
    </source>
</evidence>
<gene>
    <name evidence="2" type="ORF">LACBIDRAFT_304844</name>
    <name evidence="1" type="ORF">LACBIDRAFT_307889</name>
</gene>
<evidence type="ECO:0000313" key="1">
    <source>
        <dbReference type="EMBL" id="EDR02965.1"/>
    </source>
</evidence>
<proteinExistence type="predicted"/>
<keyword evidence="3" id="KW-1185">Reference proteome</keyword>
<dbReference type="AlphaFoldDB" id="B0DMG2"/>